<dbReference type="InterPro" id="IPR050278">
    <property type="entry name" value="Serine_Prot_S9B/DPPIV"/>
</dbReference>
<comment type="caution">
    <text evidence="6">The sequence shown here is derived from an EMBL/GenBank/DDBJ whole genome shotgun (WGS) entry which is preliminary data.</text>
</comment>
<dbReference type="Pfam" id="PF00326">
    <property type="entry name" value="Peptidase_S9"/>
    <property type="match status" value="1"/>
</dbReference>
<feature type="chain" id="PRO_5047218401" evidence="3">
    <location>
        <begin position="25"/>
        <end position="758"/>
    </location>
</feature>
<reference evidence="6 7" key="1">
    <citation type="submission" date="2023-08" db="EMBL/GenBank/DDBJ databases">
        <title>Whole-genome sequencing of halo(alkali)philic microorganisms from hypersaline lakes.</title>
        <authorList>
            <person name="Sorokin D.Y."/>
            <person name="Abbas B."/>
            <person name="Merkel A.Y."/>
        </authorList>
    </citation>
    <scope>NUCLEOTIDE SEQUENCE [LARGE SCALE GENOMIC DNA]</scope>
    <source>
        <strain evidence="6 7">AB-CW4</strain>
    </source>
</reference>
<evidence type="ECO:0000259" key="5">
    <source>
        <dbReference type="Pfam" id="PF00930"/>
    </source>
</evidence>
<dbReference type="Pfam" id="PF00930">
    <property type="entry name" value="DPPIV_N"/>
    <property type="match status" value="1"/>
</dbReference>
<evidence type="ECO:0000256" key="2">
    <source>
        <dbReference type="ARBA" id="ARBA00022801"/>
    </source>
</evidence>
<keyword evidence="2" id="KW-0378">Hydrolase</keyword>
<evidence type="ECO:0000259" key="4">
    <source>
        <dbReference type="Pfam" id="PF00326"/>
    </source>
</evidence>
<dbReference type="PROSITE" id="PS00708">
    <property type="entry name" value="PRO_ENDOPEP_SER"/>
    <property type="match status" value="1"/>
</dbReference>
<dbReference type="Pfam" id="PF07676">
    <property type="entry name" value="PD40"/>
    <property type="match status" value="1"/>
</dbReference>
<dbReference type="InterPro" id="IPR002471">
    <property type="entry name" value="Pept_S9_AS"/>
</dbReference>
<keyword evidence="3" id="KW-0732">Signal</keyword>
<sequence length="758" mass="85940">MSVTRYLPLTLLLFLFAGCEPEPAEPPSHAAPTLESIVTLPSLTGTAPEQPRWSPDSRQLVFLWNEHGMPYRDLWLTRVGQPSPVRLTHFAPAPGDVPPRLEEGRLDTLQARIRERAQRGVSEVRWDPEGDWLYYTYQGRLERIRPDGEGQSLVYEGESGVSRLRFSPDGRWLAFLSGGDLWLKNRVEGGIRPATDLAKTGPGQVALGAFVRPDRYVASYEWSPSSDAITLQLIDQRTVRKVPFPSYLHDEPILHHVRRPYPGDTDLIRRVALLTVPDTELKLLETPEPNRRLILEMAWSPDGRSLMIMQGADVAEDRWILKASADGTRLETIWHDHRPQRIYPVFRAVWSASGDEIYFIGDHEAYYRLYAIAAESGADRAEARRLSGDYDVAGERGPAWLDVAPDGTIYLQSTEYSPHERHVHRLLPEENGTQRLTRLPGTHEPVLSPDGNYLALIHSSDVRPAELYLLRTDGESDEQRVTHSPLPEFNDYDWIPARYVRFPSRDGDYEIHARIVEPPDMQAGKRYPVIIGNIYSDTVRNIWQSDRPTSTLQQQMALSDGYIAVQVDVRGSIGYGVAFREAFQGDWGRGDLEDLHAAVEYLSTLPHVDPERIGIWGNSYGGLMVLSGLFRKPGLFAAGVAGAPAVDVWHFTGFDQHLTRRPDTHPEIFEQGSLMDLGEDLADPLLIIHGLHDDIVPLKTTLMLSEKLMLLGKEFELDIVHDSGHWWAAQEHYALYTFRRLVDFFHRHMPPGPRDEEE</sequence>
<dbReference type="Gene3D" id="2.140.10.30">
    <property type="entry name" value="Dipeptidylpeptidase IV, N-terminal domain"/>
    <property type="match status" value="1"/>
</dbReference>
<keyword evidence="1" id="KW-0645">Protease</keyword>
<dbReference type="InterPro" id="IPR001375">
    <property type="entry name" value="Peptidase_S9_cat"/>
</dbReference>
<feature type="signal peptide" evidence="3">
    <location>
        <begin position="1"/>
        <end position="24"/>
    </location>
</feature>
<feature type="domain" description="Dipeptidylpeptidase IV N-terminal" evidence="5">
    <location>
        <begin position="138"/>
        <end position="460"/>
    </location>
</feature>
<feature type="domain" description="Peptidase S9 prolyl oligopeptidase catalytic" evidence="4">
    <location>
        <begin position="552"/>
        <end position="749"/>
    </location>
</feature>
<dbReference type="Gene3D" id="3.40.50.1820">
    <property type="entry name" value="alpha/beta hydrolase"/>
    <property type="match status" value="1"/>
</dbReference>
<dbReference type="InterPro" id="IPR029058">
    <property type="entry name" value="AB_hydrolase_fold"/>
</dbReference>
<accession>A0ABU0WAE1</accession>
<keyword evidence="7" id="KW-1185">Reference proteome</keyword>
<organism evidence="6 7">
    <name type="scientific">Natronospira bacteriovora</name>
    <dbReference type="NCBI Taxonomy" id="3069753"/>
    <lineage>
        <taxon>Bacteria</taxon>
        <taxon>Pseudomonadati</taxon>
        <taxon>Pseudomonadota</taxon>
        <taxon>Gammaproteobacteria</taxon>
        <taxon>Natronospirales</taxon>
        <taxon>Natronospiraceae</taxon>
        <taxon>Natronospira</taxon>
    </lineage>
</organism>
<dbReference type="Proteomes" id="UP001239019">
    <property type="component" value="Unassembled WGS sequence"/>
</dbReference>
<protein>
    <submittedName>
        <fullName evidence="6">Prolyl oligopeptidase family serine peptidase</fullName>
    </submittedName>
</protein>
<dbReference type="PROSITE" id="PS51257">
    <property type="entry name" value="PROKAR_LIPOPROTEIN"/>
    <property type="match status" value="1"/>
</dbReference>
<dbReference type="PANTHER" id="PTHR11731:SF193">
    <property type="entry name" value="DIPEPTIDYL PEPTIDASE 9"/>
    <property type="match status" value="1"/>
</dbReference>
<evidence type="ECO:0000256" key="3">
    <source>
        <dbReference type="SAM" id="SignalP"/>
    </source>
</evidence>
<evidence type="ECO:0000313" key="7">
    <source>
        <dbReference type="Proteomes" id="UP001239019"/>
    </source>
</evidence>
<dbReference type="SUPFAM" id="SSF82171">
    <property type="entry name" value="DPP6 N-terminal domain-like"/>
    <property type="match status" value="1"/>
</dbReference>
<dbReference type="SUPFAM" id="SSF53474">
    <property type="entry name" value="alpha/beta-Hydrolases"/>
    <property type="match status" value="1"/>
</dbReference>
<proteinExistence type="predicted"/>
<dbReference type="EMBL" id="JAVDDT010000012">
    <property type="protein sequence ID" value="MDQ2070889.1"/>
    <property type="molecule type" value="Genomic_DNA"/>
</dbReference>
<dbReference type="PANTHER" id="PTHR11731">
    <property type="entry name" value="PROTEASE FAMILY S9B,C DIPEPTIDYL-PEPTIDASE IV-RELATED"/>
    <property type="match status" value="1"/>
</dbReference>
<dbReference type="InterPro" id="IPR011659">
    <property type="entry name" value="WD40"/>
</dbReference>
<dbReference type="RefSeq" id="WP_306729385.1">
    <property type="nucleotide sequence ID" value="NZ_JAVDDT010000012.1"/>
</dbReference>
<evidence type="ECO:0000313" key="6">
    <source>
        <dbReference type="EMBL" id="MDQ2070889.1"/>
    </source>
</evidence>
<name>A0ABU0WAE1_9GAMM</name>
<dbReference type="InterPro" id="IPR002469">
    <property type="entry name" value="Peptidase_S9B_N"/>
</dbReference>
<evidence type="ECO:0000256" key="1">
    <source>
        <dbReference type="ARBA" id="ARBA00022670"/>
    </source>
</evidence>
<gene>
    <name evidence="6" type="ORF">RBH19_13510</name>
</gene>